<feature type="domain" description="RRM" evidence="7">
    <location>
        <begin position="97"/>
        <end position="176"/>
    </location>
</feature>
<protein>
    <submittedName>
        <fullName evidence="8">Splicing factor 3B subunit 4</fullName>
    </submittedName>
</protein>
<evidence type="ECO:0000256" key="6">
    <source>
        <dbReference type="PROSITE-ProRule" id="PRU00176"/>
    </source>
</evidence>
<evidence type="ECO:0000256" key="5">
    <source>
        <dbReference type="ARBA" id="ARBA00023242"/>
    </source>
</evidence>
<gene>
    <name evidence="8" type="primary">SF3B4</name>
    <name evidence="8" type="ORF">HK105_206064</name>
</gene>
<evidence type="ECO:0000256" key="2">
    <source>
        <dbReference type="ARBA" id="ARBA00008363"/>
    </source>
</evidence>
<keyword evidence="5" id="KW-0539">Nucleus</keyword>
<evidence type="ECO:0000259" key="7">
    <source>
        <dbReference type="PROSITE" id="PS50102"/>
    </source>
</evidence>
<dbReference type="InterPro" id="IPR034159">
    <property type="entry name" value="SF3B4_RRM2"/>
</dbReference>
<dbReference type="CDD" id="cd12334">
    <property type="entry name" value="RRM1_SF3B4"/>
    <property type="match status" value="1"/>
</dbReference>
<comment type="caution">
    <text evidence="8">The sequence shown here is derived from an EMBL/GenBank/DDBJ whole genome shotgun (WGS) entry which is preliminary data.</text>
</comment>
<dbReference type="SUPFAM" id="SSF54928">
    <property type="entry name" value="RNA-binding domain, RBD"/>
    <property type="match status" value="1"/>
</dbReference>
<feature type="domain" description="RRM" evidence="7">
    <location>
        <begin position="10"/>
        <end position="88"/>
    </location>
</feature>
<evidence type="ECO:0000313" key="8">
    <source>
        <dbReference type="EMBL" id="KAL2914497.1"/>
    </source>
</evidence>
<dbReference type="InterPro" id="IPR034158">
    <property type="entry name" value="SF3B4_RRM1"/>
</dbReference>
<reference evidence="8 9" key="1">
    <citation type="submission" date="2023-09" db="EMBL/GenBank/DDBJ databases">
        <title>Pangenome analysis of Batrachochytrium dendrobatidis and related Chytrids.</title>
        <authorList>
            <person name="Yacoub M.N."/>
            <person name="Stajich J.E."/>
            <person name="James T.Y."/>
        </authorList>
    </citation>
    <scope>NUCLEOTIDE SEQUENCE [LARGE SCALE GENOMIC DNA]</scope>
    <source>
        <strain evidence="8 9">JEL0888</strain>
    </source>
</reference>
<evidence type="ECO:0000256" key="4">
    <source>
        <dbReference type="ARBA" id="ARBA00022884"/>
    </source>
</evidence>
<accession>A0ABR4N4L6</accession>
<dbReference type="InterPro" id="IPR035979">
    <property type="entry name" value="RBD_domain_sf"/>
</dbReference>
<dbReference type="EMBL" id="JADGIZ020000033">
    <property type="protein sequence ID" value="KAL2914497.1"/>
    <property type="molecule type" value="Genomic_DNA"/>
</dbReference>
<sequence length="270" mass="28839">MPFEQRNQDATVYVGSLEERVTEALVYELFTQVGPVVAVAMPRDRLTGWHQGYAFVEFANTEDADYAIKVLNLVRLFGKPIRVNKSAGDKIWMDIGATLFIGGLDSSVDERLLHDTFSAFGPILGTPRIARDPSTNESRGFGFVSYSSFEASDAALEAMHNQYLNNKPIQVMYALRKDGNGERHGSEAERRLAAQARESAMAQMAAGGKAPSSAPVPVALGMPPAMAAAPPLPPGPPMGGFAPAGFVPPLPPGPPAGFAMPMAPPQWGGR</sequence>
<dbReference type="CDD" id="cd12335">
    <property type="entry name" value="RRM2_SF3B4"/>
    <property type="match status" value="1"/>
</dbReference>
<comment type="subcellular location">
    <subcellularLocation>
        <location evidence="1">Nucleus</location>
    </subcellularLocation>
</comment>
<dbReference type="Gene3D" id="3.30.70.330">
    <property type="match status" value="2"/>
</dbReference>
<dbReference type="PROSITE" id="PS50102">
    <property type="entry name" value="RRM"/>
    <property type="match status" value="2"/>
</dbReference>
<dbReference type="SMART" id="SM00360">
    <property type="entry name" value="RRM"/>
    <property type="match status" value="2"/>
</dbReference>
<keyword evidence="3" id="KW-0677">Repeat</keyword>
<keyword evidence="4 6" id="KW-0694">RNA-binding</keyword>
<dbReference type="InterPro" id="IPR052084">
    <property type="entry name" value="SF3B4_spliceosome_assoc"/>
</dbReference>
<dbReference type="Pfam" id="PF00076">
    <property type="entry name" value="RRM_1"/>
    <property type="match status" value="2"/>
</dbReference>
<evidence type="ECO:0000256" key="3">
    <source>
        <dbReference type="ARBA" id="ARBA00022737"/>
    </source>
</evidence>
<dbReference type="InterPro" id="IPR012677">
    <property type="entry name" value="Nucleotide-bd_a/b_plait_sf"/>
</dbReference>
<dbReference type="PANTHER" id="PTHR48030:SF3">
    <property type="entry name" value="SPLICING FACTOR 3B SUBUNIT 4"/>
    <property type="match status" value="1"/>
</dbReference>
<dbReference type="Proteomes" id="UP001527925">
    <property type="component" value="Unassembled WGS sequence"/>
</dbReference>
<evidence type="ECO:0000313" key="9">
    <source>
        <dbReference type="Proteomes" id="UP001527925"/>
    </source>
</evidence>
<proteinExistence type="inferred from homology"/>
<comment type="similarity">
    <text evidence="2">Belongs to the SF3B4 family.</text>
</comment>
<dbReference type="PANTHER" id="PTHR48030">
    <property type="entry name" value="SPLICING FACTOR 3B SUBUNIT 4"/>
    <property type="match status" value="1"/>
</dbReference>
<evidence type="ECO:0000256" key="1">
    <source>
        <dbReference type="ARBA" id="ARBA00004123"/>
    </source>
</evidence>
<keyword evidence="9" id="KW-1185">Reference proteome</keyword>
<organism evidence="8 9">
    <name type="scientific">Polyrhizophydium stewartii</name>
    <dbReference type="NCBI Taxonomy" id="2732419"/>
    <lineage>
        <taxon>Eukaryota</taxon>
        <taxon>Fungi</taxon>
        <taxon>Fungi incertae sedis</taxon>
        <taxon>Chytridiomycota</taxon>
        <taxon>Chytridiomycota incertae sedis</taxon>
        <taxon>Chytridiomycetes</taxon>
        <taxon>Rhizophydiales</taxon>
        <taxon>Rhizophydiales incertae sedis</taxon>
        <taxon>Polyrhizophydium</taxon>
    </lineage>
</organism>
<dbReference type="InterPro" id="IPR000504">
    <property type="entry name" value="RRM_dom"/>
</dbReference>
<name>A0ABR4N4L6_9FUNG</name>